<protein>
    <recommendedName>
        <fullName evidence="5">Galactose oxidase/kelch repeat superfamily protein</fullName>
    </recommendedName>
</protein>
<feature type="region of interest" description="Disordered" evidence="1">
    <location>
        <begin position="80"/>
        <end position="100"/>
    </location>
</feature>
<organism evidence="3 4">
    <name type="scientific">Coptis chinensis</name>
    <dbReference type="NCBI Taxonomy" id="261450"/>
    <lineage>
        <taxon>Eukaryota</taxon>
        <taxon>Viridiplantae</taxon>
        <taxon>Streptophyta</taxon>
        <taxon>Embryophyta</taxon>
        <taxon>Tracheophyta</taxon>
        <taxon>Spermatophyta</taxon>
        <taxon>Magnoliopsida</taxon>
        <taxon>Ranunculales</taxon>
        <taxon>Ranunculaceae</taxon>
        <taxon>Coptidoideae</taxon>
        <taxon>Coptis</taxon>
    </lineage>
</organism>
<comment type="caution">
    <text evidence="3">The sequence shown here is derived from an EMBL/GenBank/DDBJ whole genome shotgun (WGS) entry which is preliminary data.</text>
</comment>
<feature type="chain" id="PRO_5032394014" description="Galactose oxidase/kelch repeat superfamily protein" evidence="2">
    <location>
        <begin position="26"/>
        <end position="132"/>
    </location>
</feature>
<keyword evidence="2" id="KW-0732">Signal</keyword>
<sequence>MEYFRLKKCLFVILFALCPPKWEECSSIASANMTPAGAIVDGMVYALGSLDSSYAIHPWAEVFDLSSKIWIPLPEDRSRYSRGSKQCSPRIGGSSSMVTGNSPMAPVLHLLLREDPQKAHGIRFETGIHPKE</sequence>
<evidence type="ECO:0000313" key="4">
    <source>
        <dbReference type="Proteomes" id="UP000631114"/>
    </source>
</evidence>
<reference evidence="3 4" key="1">
    <citation type="submission" date="2020-10" db="EMBL/GenBank/DDBJ databases">
        <title>The Coptis chinensis genome and diversification of protoberbering-type alkaloids.</title>
        <authorList>
            <person name="Wang B."/>
            <person name="Shu S."/>
            <person name="Song C."/>
            <person name="Liu Y."/>
        </authorList>
    </citation>
    <scope>NUCLEOTIDE SEQUENCE [LARGE SCALE GENOMIC DNA]</scope>
    <source>
        <strain evidence="3">HL-2020</strain>
        <tissue evidence="3">Leaf</tissue>
    </source>
</reference>
<feature type="compositionally biased region" description="Polar residues" evidence="1">
    <location>
        <begin position="81"/>
        <end position="100"/>
    </location>
</feature>
<evidence type="ECO:0000256" key="1">
    <source>
        <dbReference type="SAM" id="MobiDB-lite"/>
    </source>
</evidence>
<dbReference type="InterPro" id="IPR015915">
    <property type="entry name" value="Kelch-typ_b-propeller"/>
</dbReference>
<proteinExistence type="predicted"/>
<keyword evidence="4" id="KW-1185">Reference proteome</keyword>
<feature type="signal peptide" evidence="2">
    <location>
        <begin position="1"/>
        <end position="25"/>
    </location>
</feature>
<name>A0A835LMW0_9MAGN</name>
<dbReference type="Proteomes" id="UP000631114">
    <property type="component" value="Unassembled WGS sequence"/>
</dbReference>
<dbReference type="SUPFAM" id="SSF117281">
    <property type="entry name" value="Kelch motif"/>
    <property type="match status" value="1"/>
</dbReference>
<accession>A0A835LMW0</accession>
<evidence type="ECO:0008006" key="5">
    <source>
        <dbReference type="Google" id="ProtNLM"/>
    </source>
</evidence>
<evidence type="ECO:0000256" key="2">
    <source>
        <dbReference type="SAM" id="SignalP"/>
    </source>
</evidence>
<gene>
    <name evidence="3" type="ORF">IFM89_020175</name>
</gene>
<dbReference type="AlphaFoldDB" id="A0A835LMW0"/>
<dbReference type="EMBL" id="JADFTS010000008">
    <property type="protein sequence ID" value="KAF9593111.1"/>
    <property type="molecule type" value="Genomic_DNA"/>
</dbReference>
<evidence type="ECO:0000313" key="3">
    <source>
        <dbReference type="EMBL" id="KAF9593111.1"/>
    </source>
</evidence>